<dbReference type="SUPFAM" id="SSF52540">
    <property type="entry name" value="P-loop containing nucleoside triphosphate hydrolases"/>
    <property type="match status" value="1"/>
</dbReference>
<name>A0A563VQS0_9CYAN</name>
<keyword evidence="1" id="KW-0175">Coiled coil</keyword>
<dbReference type="InterPro" id="IPR027417">
    <property type="entry name" value="P-loop_NTPase"/>
</dbReference>
<feature type="domain" description="Dynamin N-terminal" evidence="2">
    <location>
        <begin position="63"/>
        <end position="220"/>
    </location>
</feature>
<proteinExistence type="predicted"/>
<dbReference type="RefSeq" id="WP_144872008.1">
    <property type="nucleotide sequence ID" value="NZ_LR213964.1"/>
</dbReference>
<organism evidence="3 4">
    <name type="scientific">Hyella patelloides LEGE 07179</name>
    <dbReference type="NCBI Taxonomy" id="945734"/>
    <lineage>
        <taxon>Bacteria</taxon>
        <taxon>Bacillati</taxon>
        <taxon>Cyanobacteriota</taxon>
        <taxon>Cyanophyceae</taxon>
        <taxon>Pleurocapsales</taxon>
        <taxon>Hyellaceae</taxon>
        <taxon>Hyella</taxon>
    </lineage>
</organism>
<dbReference type="PANTHER" id="PTHR43681">
    <property type="entry name" value="TRANSMEMBRANE GTPASE FZO"/>
    <property type="match status" value="1"/>
</dbReference>
<dbReference type="PANTHER" id="PTHR43681:SF1">
    <property type="entry name" value="SARCALUMENIN"/>
    <property type="match status" value="1"/>
</dbReference>
<evidence type="ECO:0000313" key="3">
    <source>
        <dbReference type="EMBL" id="VEP13744.1"/>
    </source>
</evidence>
<dbReference type="Pfam" id="PF00350">
    <property type="entry name" value="Dynamin_N"/>
    <property type="match status" value="1"/>
</dbReference>
<keyword evidence="4" id="KW-1185">Reference proteome</keyword>
<evidence type="ECO:0000313" key="4">
    <source>
        <dbReference type="Proteomes" id="UP000320055"/>
    </source>
</evidence>
<sequence>MELTKTIRYDPQDLQKEFNAILDNLLQQVQKDSIKTTLGEKLTPKILANLDRISQRLQGNFSLVVVGDFKRGKSTLINALVGAEVVTTNVTPETVTINYLEHGEENKIEAVLQDGGKVDLTSEELYADRLEPILEKLPPVKYLKIKTPMEWLQGISLIDTPGTGDIFQRFDSDVQSIVEQADAIIFTISALSPLSLSEQNFLRVSLLPQDFPKVFFVVNMLDCARSNEEASRLLGAIQTKIDRLFPQAHLFGISAKDEFCRRESLSRPNPKRAEALEVAFAEFRQSLENSILLNRDLIHLSRLATQVDRDLNNWKSQILLLRNGMQSSQIELSQAIAQCQDESSELYTRIKEHKQQIITEVEQLSQETQGWLNEFLDRFESEAINSLSRYQLEDIRRHYPFFFADSLHKAVASCLDIHHPKIVAILEQAASNIVEDLQLLTQHSTDKAQFAQFSLAEQKWTDLDTLQAIAEVTPFNAIADILISNLKKSQSNTKVADYQKQLKNSFPQLRIAIIEQVQIIYQEIIQQLEAQIDTIYQQEIESSLSALEQAKDLSSQGEQKIALTNESLGNVLSLFTQVHGRLRSWQQKLWD</sequence>
<dbReference type="Gene3D" id="3.40.50.300">
    <property type="entry name" value="P-loop containing nucleotide triphosphate hydrolases"/>
    <property type="match status" value="1"/>
</dbReference>
<feature type="coiled-coil region" evidence="1">
    <location>
        <begin position="336"/>
        <end position="367"/>
    </location>
</feature>
<evidence type="ECO:0000256" key="1">
    <source>
        <dbReference type="SAM" id="Coils"/>
    </source>
</evidence>
<evidence type="ECO:0000259" key="2">
    <source>
        <dbReference type="Pfam" id="PF00350"/>
    </source>
</evidence>
<protein>
    <submittedName>
        <fullName evidence="3">Dynamin-like protein</fullName>
    </submittedName>
</protein>
<gene>
    <name evidence="3" type="ORF">H1P_2170003</name>
</gene>
<dbReference type="EMBL" id="CAACVJ010000132">
    <property type="protein sequence ID" value="VEP13744.1"/>
    <property type="molecule type" value="Genomic_DNA"/>
</dbReference>
<dbReference type="OrthoDB" id="3650305at2"/>
<dbReference type="InterPro" id="IPR045063">
    <property type="entry name" value="Dynamin_N"/>
</dbReference>
<accession>A0A563VQS0</accession>
<dbReference type="AlphaFoldDB" id="A0A563VQS0"/>
<dbReference type="InterPro" id="IPR051943">
    <property type="entry name" value="TRAFAC_Dynamin-like_GTPase"/>
</dbReference>
<dbReference type="Proteomes" id="UP000320055">
    <property type="component" value="Unassembled WGS sequence"/>
</dbReference>
<reference evidence="3 4" key="1">
    <citation type="submission" date="2019-01" db="EMBL/GenBank/DDBJ databases">
        <authorList>
            <person name="Brito A."/>
        </authorList>
    </citation>
    <scope>NUCLEOTIDE SEQUENCE [LARGE SCALE GENOMIC DNA]</scope>
    <source>
        <strain evidence="3">1</strain>
    </source>
</reference>